<organism evidence="1 2">
    <name type="scientific">Brachionus plicatilis</name>
    <name type="common">Marine rotifer</name>
    <name type="synonym">Brachionus muelleri</name>
    <dbReference type="NCBI Taxonomy" id="10195"/>
    <lineage>
        <taxon>Eukaryota</taxon>
        <taxon>Metazoa</taxon>
        <taxon>Spiralia</taxon>
        <taxon>Gnathifera</taxon>
        <taxon>Rotifera</taxon>
        <taxon>Eurotatoria</taxon>
        <taxon>Monogononta</taxon>
        <taxon>Pseudotrocha</taxon>
        <taxon>Ploima</taxon>
        <taxon>Brachionidae</taxon>
        <taxon>Brachionus</taxon>
    </lineage>
</organism>
<protein>
    <submittedName>
        <fullName evidence="1">Uncharacterized protein</fullName>
    </submittedName>
</protein>
<evidence type="ECO:0000313" key="2">
    <source>
        <dbReference type="Proteomes" id="UP000276133"/>
    </source>
</evidence>
<gene>
    <name evidence="1" type="ORF">BpHYR1_021371</name>
</gene>
<keyword evidence="2" id="KW-1185">Reference proteome</keyword>
<name>A0A3M7Q842_BRAPC</name>
<dbReference type="AlphaFoldDB" id="A0A3M7Q842"/>
<dbReference type="Proteomes" id="UP000276133">
    <property type="component" value="Unassembled WGS sequence"/>
</dbReference>
<evidence type="ECO:0000313" key="1">
    <source>
        <dbReference type="EMBL" id="RNA07362.1"/>
    </source>
</evidence>
<sequence length="64" mass="7506">MKTKFLIYAKGHYLDEIILSCEKKKNFGTMLISKCVIMQKVQNSSYSILLNYPVFEISTYFDNN</sequence>
<proteinExistence type="predicted"/>
<comment type="caution">
    <text evidence="1">The sequence shown here is derived from an EMBL/GenBank/DDBJ whole genome shotgun (WGS) entry which is preliminary data.</text>
</comment>
<accession>A0A3M7Q842</accession>
<dbReference type="EMBL" id="REGN01007073">
    <property type="protein sequence ID" value="RNA07362.1"/>
    <property type="molecule type" value="Genomic_DNA"/>
</dbReference>
<reference evidence="1 2" key="1">
    <citation type="journal article" date="2018" name="Sci. Rep.">
        <title>Genomic signatures of local adaptation to the degree of environmental predictability in rotifers.</title>
        <authorList>
            <person name="Franch-Gras L."/>
            <person name="Hahn C."/>
            <person name="Garcia-Roger E.M."/>
            <person name="Carmona M.J."/>
            <person name="Serra M."/>
            <person name="Gomez A."/>
        </authorList>
    </citation>
    <scope>NUCLEOTIDE SEQUENCE [LARGE SCALE GENOMIC DNA]</scope>
    <source>
        <strain evidence="1">HYR1</strain>
    </source>
</reference>